<dbReference type="AlphaFoldDB" id="A0A418LY29"/>
<name>A0A418LY29_9BACT</name>
<sequence>MKATLFCLQVVFGMAPLFGWCQHKLMGSFQSDFIVPNGKESNYPNLNYKNRNLSSKAKNYNYLDSSKVEDRLILSIGNFFRSKVAGNDLLDKYDPEATAIRKALHELLTGYSKYKLLKGDSTNYIKKSTVFQDATYVAERPEPKPKINLSLNKGAGQNDLLTIHEVGKPGYTIKFRGDCASSVDTCLTHLLAKNDKFIAIATRGQLQVRKKESGCLIGKMGTNHRPLTYAFSDRTSMLHAIHQSNPVELFLIDTVGRLTTMSLPESLMRSNYRIDQILPDHNLLVTRRILNGQATEIVIFNLNETQIERQQLLIKTLPYVVSQCRLEPSRSDQWLLAAYHPDQQGYHLFRHQLDTLISLTESLVKEYEFDATQARILALQNDGTLIAFDLDNPQKLILNVKNARFFDWRKQDNLIVYWKQIKEKEWALHAQNINSRLTKPKNGFIYETDLRPDVPRIRLEGDTVRFVDRFNNTDNSVSIARIRIDQ</sequence>
<organism evidence="1 2">
    <name type="scientific">Fibrisoma montanum</name>
    <dbReference type="NCBI Taxonomy" id="2305895"/>
    <lineage>
        <taxon>Bacteria</taxon>
        <taxon>Pseudomonadati</taxon>
        <taxon>Bacteroidota</taxon>
        <taxon>Cytophagia</taxon>
        <taxon>Cytophagales</taxon>
        <taxon>Spirosomataceae</taxon>
        <taxon>Fibrisoma</taxon>
    </lineage>
</organism>
<accession>A0A418LY29</accession>
<protein>
    <submittedName>
        <fullName evidence="1">Uncharacterized protein</fullName>
    </submittedName>
</protein>
<gene>
    <name evidence="1" type="ORF">DYU11_29525</name>
</gene>
<dbReference type="EMBL" id="QXED01000013">
    <property type="protein sequence ID" value="RIV18098.1"/>
    <property type="molecule type" value="Genomic_DNA"/>
</dbReference>
<evidence type="ECO:0000313" key="1">
    <source>
        <dbReference type="EMBL" id="RIV18098.1"/>
    </source>
</evidence>
<evidence type="ECO:0000313" key="2">
    <source>
        <dbReference type="Proteomes" id="UP000283523"/>
    </source>
</evidence>
<proteinExistence type="predicted"/>
<reference evidence="1 2" key="1">
    <citation type="submission" date="2018-08" db="EMBL/GenBank/DDBJ databases">
        <title>Fibrisoma montanum sp. nov., isolated from Danxia mountain soil.</title>
        <authorList>
            <person name="Huang Y."/>
        </authorList>
    </citation>
    <scope>NUCLEOTIDE SEQUENCE [LARGE SCALE GENOMIC DNA]</scope>
    <source>
        <strain evidence="1 2">HYT19</strain>
    </source>
</reference>
<comment type="caution">
    <text evidence="1">The sequence shown here is derived from an EMBL/GenBank/DDBJ whole genome shotgun (WGS) entry which is preliminary data.</text>
</comment>
<dbReference type="Proteomes" id="UP000283523">
    <property type="component" value="Unassembled WGS sequence"/>
</dbReference>
<dbReference type="RefSeq" id="WP_119671349.1">
    <property type="nucleotide sequence ID" value="NZ_QXED01000013.1"/>
</dbReference>
<keyword evidence="2" id="KW-1185">Reference proteome</keyword>